<organism evidence="2 3">
    <name type="scientific">Datura stramonium</name>
    <name type="common">Jimsonweed</name>
    <name type="synonym">Common thornapple</name>
    <dbReference type="NCBI Taxonomy" id="4076"/>
    <lineage>
        <taxon>Eukaryota</taxon>
        <taxon>Viridiplantae</taxon>
        <taxon>Streptophyta</taxon>
        <taxon>Embryophyta</taxon>
        <taxon>Tracheophyta</taxon>
        <taxon>Spermatophyta</taxon>
        <taxon>Magnoliopsida</taxon>
        <taxon>eudicotyledons</taxon>
        <taxon>Gunneridae</taxon>
        <taxon>Pentapetalae</taxon>
        <taxon>asterids</taxon>
        <taxon>lamiids</taxon>
        <taxon>Solanales</taxon>
        <taxon>Solanaceae</taxon>
        <taxon>Solanoideae</taxon>
        <taxon>Datureae</taxon>
        <taxon>Datura</taxon>
    </lineage>
</organism>
<dbReference type="Proteomes" id="UP000823775">
    <property type="component" value="Unassembled WGS sequence"/>
</dbReference>
<evidence type="ECO:0000313" key="2">
    <source>
        <dbReference type="EMBL" id="MCD9646326.1"/>
    </source>
</evidence>
<proteinExistence type="predicted"/>
<evidence type="ECO:0000313" key="3">
    <source>
        <dbReference type="Proteomes" id="UP000823775"/>
    </source>
</evidence>
<feature type="non-terminal residue" evidence="2">
    <location>
        <position position="257"/>
    </location>
</feature>
<reference evidence="2 3" key="1">
    <citation type="journal article" date="2021" name="BMC Genomics">
        <title>Datura genome reveals duplications of psychoactive alkaloid biosynthetic genes and high mutation rate following tissue culture.</title>
        <authorList>
            <person name="Rajewski A."/>
            <person name="Carter-House D."/>
            <person name="Stajich J."/>
            <person name="Litt A."/>
        </authorList>
    </citation>
    <scope>NUCLEOTIDE SEQUENCE [LARGE SCALE GENOMIC DNA]</scope>
    <source>
        <strain evidence="2">AR-01</strain>
    </source>
</reference>
<comment type="caution">
    <text evidence="2">The sequence shown here is derived from an EMBL/GenBank/DDBJ whole genome shotgun (WGS) entry which is preliminary data.</text>
</comment>
<feature type="compositionally biased region" description="Polar residues" evidence="1">
    <location>
        <begin position="123"/>
        <end position="135"/>
    </location>
</feature>
<keyword evidence="3" id="KW-1185">Reference proteome</keyword>
<feature type="region of interest" description="Disordered" evidence="1">
    <location>
        <begin position="114"/>
        <end position="148"/>
    </location>
</feature>
<protein>
    <submittedName>
        <fullName evidence="2">Uncharacterized protein</fullName>
    </submittedName>
</protein>
<gene>
    <name evidence="2" type="ORF">HAX54_036092</name>
</gene>
<name>A0ABS8VHQ2_DATST</name>
<evidence type="ECO:0000256" key="1">
    <source>
        <dbReference type="SAM" id="MobiDB-lite"/>
    </source>
</evidence>
<accession>A0ABS8VHQ2</accession>
<sequence>MDDEYVKLIRRMNPPRTGVKVRRAAQGKVGGFEVRPCITVCDCSEKDYTVITMRSRDSNSKLSVSDYYSVISTHMQNSISRHVDGAPNKPQRLSENADFGAWRVYERRTSECADKAAEAKHGPNQSKRCITSDAGNHQPDTRRPSHRPFSCPPPFLLPRFLLTGPLSNLDSSLMTPPLTISILKSLCISRQFNTLDKLLTGKSPENCLHPSLYRSFHCFPRSSVFDEMNHRGVQLNTLVLVYLWRFCGFNGLEKTFG</sequence>
<dbReference type="EMBL" id="JACEIK010004753">
    <property type="protein sequence ID" value="MCD9646326.1"/>
    <property type="molecule type" value="Genomic_DNA"/>
</dbReference>